<reference evidence="1" key="1">
    <citation type="submission" date="2023-07" db="EMBL/GenBank/DDBJ databases">
        <title>Two novel species in the genus Flavivirga.</title>
        <authorList>
            <person name="Kwon K."/>
        </authorList>
    </citation>
    <scope>NUCLEOTIDE SEQUENCE</scope>
    <source>
        <strain evidence="1">KCTC 52353</strain>
    </source>
</reference>
<organism evidence="1 2">
    <name type="scientific">Flavivirga aquimarina</name>
    <dbReference type="NCBI Taxonomy" id="2027862"/>
    <lineage>
        <taxon>Bacteria</taxon>
        <taxon>Pseudomonadati</taxon>
        <taxon>Bacteroidota</taxon>
        <taxon>Flavobacteriia</taxon>
        <taxon>Flavobacteriales</taxon>
        <taxon>Flavobacteriaceae</taxon>
        <taxon>Flavivirga</taxon>
    </lineage>
</organism>
<comment type="caution">
    <text evidence="1">The sequence shown here is derived from an EMBL/GenBank/DDBJ whole genome shotgun (WGS) entry which is preliminary data.</text>
</comment>
<accession>A0ABT8WC02</accession>
<dbReference type="EMBL" id="JAUOEK010000125">
    <property type="protein sequence ID" value="MDO5970636.1"/>
    <property type="molecule type" value="Genomic_DNA"/>
</dbReference>
<evidence type="ECO:0000313" key="2">
    <source>
        <dbReference type="Proteomes" id="UP001176883"/>
    </source>
</evidence>
<dbReference type="Proteomes" id="UP001176883">
    <property type="component" value="Unassembled WGS sequence"/>
</dbReference>
<feature type="non-terminal residue" evidence="1">
    <location>
        <position position="1"/>
    </location>
</feature>
<gene>
    <name evidence="1" type="ORF">Q4Q35_12535</name>
</gene>
<evidence type="ECO:0000313" key="1">
    <source>
        <dbReference type="EMBL" id="MDO5970636.1"/>
    </source>
</evidence>
<protein>
    <submittedName>
        <fullName evidence="1">IS1380 family transposase</fullName>
    </submittedName>
</protein>
<proteinExistence type="predicted"/>
<name>A0ABT8WC02_9FLAO</name>
<sequence>GNAEKQFDILKNDFGWNHLPFSSLENNTVFLYFTALCRNLYTIVLGSLSNRFKSLEPTYRIKKFIFHFIAVPAKWVRHSGQWCLRLYSGVP</sequence>
<keyword evidence="2" id="KW-1185">Reference proteome</keyword>